<feature type="region of interest" description="Disordered" evidence="1">
    <location>
        <begin position="57"/>
        <end position="108"/>
    </location>
</feature>
<feature type="compositionally biased region" description="Polar residues" evidence="1">
    <location>
        <begin position="179"/>
        <end position="188"/>
    </location>
</feature>
<accession>A0AAN6TT50</accession>
<evidence type="ECO:0000256" key="1">
    <source>
        <dbReference type="SAM" id="MobiDB-lite"/>
    </source>
</evidence>
<evidence type="ECO:0008006" key="4">
    <source>
        <dbReference type="Google" id="ProtNLM"/>
    </source>
</evidence>
<dbReference type="AlphaFoldDB" id="A0AAN6TT50"/>
<comment type="caution">
    <text evidence="2">The sequence shown here is derived from an EMBL/GenBank/DDBJ whole genome shotgun (WGS) entry which is preliminary data.</text>
</comment>
<feature type="compositionally biased region" description="Basic and acidic residues" evidence="1">
    <location>
        <begin position="92"/>
        <end position="101"/>
    </location>
</feature>
<reference evidence="2" key="2">
    <citation type="submission" date="2023-05" db="EMBL/GenBank/DDBJ databases">
        <authorList>
            <consortium name="Lawrence Berkeley National Laboratory"/>
            <person name="Steindorff A."/>
            <person name="Hensen N."/>
            <person name="Bonometti L."/>
            <person name="Westerberg I."/>
            <person name="Brannstrom I.O."/>
            <person name="Guillou S."/>
            <person name="Cros-Aarteil S."/>
            <person name="Calhoun S."/>
            <person name="Haridas S."/>
            <person name="Kuo A."/>
            <person name="Mondo S."/>
            <person name="Pangilinan J."/>
            <person name="Riley R."/>
            <person name="Labutti K."/>
            <person name="Andreopoulos B."/>
            <person name="Lipzen A."/>
            <person name="Chen C."/>
            <person name="Yanf M."/>
            <person name="Daum C."/>
            <person name="Ng V."/>
            <person name="Clum A."/>
            <person name="Ohm R."/>
            <person name="Martin F."/>
            <person name="Silar P."/>
            <person name="Natvig D."/>
            <person name="Lalanne C."/>
            <person name="Gautier V."/>
            <person name="Ament-Velasquez S.L."/>
            <person name="Kruys A."/>
            <person name="Hutchinson M.I."/>
            <person name="Powell A.J."/>
            <person name="Barry K."/>
            <person name="Miller A.N."/>
            <person name="Grigoriev I.V."/>
            <person name="Debuchy R."/>
            <person name="Gladieux P."/>
            <person name="Thoren M.H."/>
            <person name="Johannesson H."/>
        </authorList>
    </citation>
    <scope>NUCLEOTIDE SEQUENCE</scope>
    <source>
        <strain evidence="2">CBS 731.68</strain>
    </source>
</reference>
<feature type="region of interest" description="Disordered" evidence="1">
    <location>
        <begin position="272"/>
        <end position="291"/>
    </location>
</feature>
<dbReference type="GeneID" id="87828217"/>
<sequence>MSPWCHRSSQVWPEPAQWKTLDFNPIFTAKSPCKPVFDLPGVQLPYISMDRLPTAFPDAPRVPDGSDALRPSSPTVPHCSSSTSGSRPTTSTDHDPQDDLSRAQNSRQEQLPIAGAGAPCGPPPPPATYATFAEADEAIKAHALSNGYSLTVKEIWPRGADATTATRYTYRCGKGRTGPTPQADSTTHPSKRRKTSTQMTACPFRIHNHEAVAPEANVNDEAGVTIAPRLSRRWMQDNHESYDDTPWDEDGHEDGVIPHTFEGRLDELFDQEEQGEMEESQALSCIEVAGG</sequence>
<gene>
    <name evidence="2" type="ORF">N657DRAFT_636657</name>
</gene>
<feature type="region of interest" description="Disordered" evidence="1">
    <location>
        <begin position="171"/>
        <end position="198"/>
    </location>
</feature>
<organism evidence="2 3">
    <name type="scientific">Parathielavia appendiculata</name>
    <dbReference type="NCBI Taxonomy" id="2587402"/>
    <lineage>
        <taxon>Eukaryota</taxon>
        <taxon>Fungi</taxon>
        <taxon>Dikarya</taxon>
        <taxon>Ascomycota</taxon>
        <taxon>Pezizomycotina</taxon>
        <taxon>Sordariomycetes</taxon>
        <taxon>Sordariomycetidae</taxon>
        <taxon>Sordariales</taxon>
        <taxon>Chaetomiaceae</taxon>
        <taxon>Parathielavia</taxon>
    </lineage>
</organism>
<keyword evidence="3" id="KW-1185">Reference proteome</keyword>
<feature type="compositionally biased region" description="Low complexity" evidence="1">
    <location>
        <begin position="80"/>
        <end position="91"/>
    </location>
</feature>
<name>A0AAN6TT50_9PEZI</name>
<dbReference type="Proteomes" id="UP001302602">
    <property type="component" value="Unassembled WGS sequence"/>
</dbReference>
<dbReference type="EMBL" id="MU853240">
    <property type="protein sequence ID" value="KAK4120184.1"/>
    <property type="molecule type" value="Genomic_DNA"/>
</dbReference>
<dbReference type="RefSeq" id="XP_062643955.1">
    <property type="nucleotide sequence ID" value="XM_062791448.1"/>
</dbReference>
<reference evidence="2" key="1">
    <citation type="journal article" date="2023" name="Mol. Phylogenet. Evol.">
        <title>Genome-scale phylogeny and comparative genomics of the fungal order Sordariales.</title>
        <authorList>
            <person name="Hensen N."/>
            <person name="Bonometti L."/>
            <person name="Westerberg I."/>
            <person name="Brannstrom I.O."/>
            <person name="Guillou S."/>
            <person name="Cros-Aarteil S."/>
            <person name="Calhoun S."/>
            <person name="Haridas S."/>
            <person name="Kuo A."/>
            <person name="Mondo S."/>
            <person name="Pangilinan J."/>
            <person name="Riley R."/>
            <person name="LaButti K."/>
            <person name="Andreopoulos B."/>
            <person name="Lipzen A."/>
            <person name="Chen C."/>
            <person name="Yan M."/>
            <person name="Daum C."/>
            <person name="Ng V."/>
            <person name="Clum A."/>
            <person name="Steindorff A."/>
            <person name="Ohm R.A."/>
            <person name="Martin F."/>
            <person name="Silar P."/>
            <person name="Natvig D.O."/>
            <person name="Lalanne C."/>
            <person name="Gautier V."/>
            <person name="Ament-Velasquez S.L."/>
            <person name="Kruys A."/>
            <person name="Hutchinson M.I."/>
            <person name="Powell A.J."/>
            <person name="Barry K."/>
            <person name="Miller A.N."/>
            <person name="Grigoriev I.V."/>
            <person name="Debuchy R."/>
            <person name="Gladieux P."/>
            <person name="Hiltunen Thoren M."/>
            <person name="Johannesson H."/>
        </authorList>
    </citation>
    <scope>NUCLEOTIDE SEQUENCE</scope>
    <source>
        <strain evidence="2">CBS 731.68</strain>
    </source>
</reference>
<proteinExistence type="predicted"/>
<protein>
    <recommendedName>
        <fullName evidence="4">FAR1 domain-containing protein</fullName>
    </recommendedName>
</protein>
<evidence type="ECO:0000313" key="2">
    <source>
        <dbReference type="EMBL" id="KAK4120184.1"/>
    </source>
</evidence>
<evidence type="ECO:0000313" key="3">
    <source>
        <dbReference type="Proteomes" id="UP001302602"/>
    </source>
</evidence>